<proteinExistence type="predicted"/>
<sequence>MRADTFFEAVKTLPVAPFETLVPEGGLVVVAPHPDDESLGCGGLIVQALARGRPVRVVIVSDGCGSHPNSKAFPHDRLRDLRESETIAAMAALGLGAEHVHFLRLPDGGVPSEGPQAEDAAARIAGIAEKAGANAVFVTWKHDPHCDHTASAAIVDLARKHLPGAAFHAYPVWGWTLPPEREVGPAPTGCRLSVEDERAAKRRAVEAHASQVSGLIEDDPEGFQLQPAMIDRLTGPHEWFIALPADETP</sequence>
<accession>A0A840ZMK1</accession>
<organism evidence="1 2">
    <name type="scientific">Methylorubrum rhodinum</name>
    <dbReference type="NCBI Taxonomy" id="29428"/>
    <lineage>
        <taxon>Bacteria</taxon>
        <taxon>Pseudomonadati</taxon>
        <taxon>Pseudomonadota</taxon>
        <taxon>Alphaproteobacteria</taxon>
        <taxon>Hyphomicrobiales</taxon>
        <taxon>Methylobacteriaceae</taxon>
        <taxon>Methylorubrum</taxon>
    </lineage>
</organism>
<evidence type="ECO:0000313" key="2">
    <source>
        <dbReference type="Proteomes" id="UP000583454"/>
    </source>
</evidence>
<comment type="caution">
    <text evidence="1">The sequence shown here is derived from an EMBL/GenBank/DDBJ whole genome shotgun (WGS) entry which is preliminary data.</text>
</comment>
<dbReference type="Gene3D" id="3.40.50.10320">
    <property type="entry name" value="LmbE-like"/>
    <property type="match status" value="1"/>
</dbReference>
<dbReference type="SUPFAM" id="SSF102588">
    <property type="entry name" value="LmbE-like"/>
    <property type="match status" value="1"/>
</dbReference>
<dbReference type="GO" id="GO:0016811">
    <property type="term" value="F:hydrolase activity, acting on carbon-nitrogen (but not peptide) bonds, in linear amides"/>
    <property type="evidence" value="ECO:0007669"/>
    <property type="project" value="TreeGrafter"/>
</dbReference>
<gene>
    <name evidence="1" type="ORF">HNR00_002855</name>
</gene>
<dbReference type="Proteomes" id="UP000583454">
    <property type="component" value="Unassembled WGS sequence"/>
</dbReference>
<dbReference type="RefSeq" id="WP_183570298.1">
    <property type="nucleotide sequence ID" value="NZ_JACHOP010000011.1"/>
</dbReference>
<name>A0A840ZMK1_9HYPH</name>
<keyword evidence="2" id="KW-1185">Reference proteome</keyword>
<reference evidence="1 2" key="1">
    <citation type="submission" date="2020-08" db="EMBL/GenBank/DDBJ databases">
        <title>Genomic Encyclopedia of Type Strains, Phase IV (KMG-IV): sequencing the most valuable type-strain genomes for metagenomic binning, comparative biology and taxonomic classification.</title>
        <authorList>
            <person name="Goeker M."/>
        </authorList>
    </citation>
    <scope>NUCLEOTIDE SEQUENCE [LARGE SCALE GENOMIC DNA]</scope>
    <source>
        <strain evidence="1 2">DSM 2163</strain>
    </source>
</reference>
<dbReference type="InterPro" id="IPR003737">
    <property type="entry name" value="GlcNAc_PI_deacetylase-related"/>
</dbReference>
<dbReference type="Pfam" id="PF02585">
    <property type="entry name" value="PIG-L"/>
    <property type="match status" value="1"/>
</dbReference>
<dbReference type="PANTHER" id="PTHR12993">
    <property type="entry name" value="N-ACETYLGLUCOSAMINYL-PHOSPHATIDYLINOSITOL DE-N-ACETYLASE-RELATED"/>
    <property type="match status" value="1"/>
</dbReference>
<dbReference type="AlphaFoldDB" id="A0A840ZMK1"/>
<evidence type="ECO:0000313" key="1">
    <source>
        <dbReference type="EMBL" id="MBB5758137.1"/>
    </source>
</evidence>
<dbReference type="EMBL" id="JACHOP010000011">
    <property type="protein sequence ID" value="MBB5758137.1"/>
    <property type="molecule type" value="Genomic_DNA"/>
</dbReference>
<protein>
    <submittedName>
        <fullName evidence="1">LmbE family N-acetylglucosaminyl deacetylase</fullName>
    </submittedName>
</protein>
<dbReference type="InterPro" id="IPR024078">
    <property type="entry name" value="LmbE-like_dom_sf"/>
</dbReference>
<dbReference type="PANTHER" id="PTHR12993:SF29">
    <property type="entry name" value="BLR3841 PROTEIN"/>
    <property type="match status" value="1"/>
</dbReference>